<reference evidence="1" key="2">
    <citation type="journal article" date="2021" name="Microbiome">
        <title>Successional dynamics and alternative stable states in a saline activated sludge microbial community over 9 years.</title>
        <authorList>
            <person name="Wang Y."/>
            <person name="Ye J."/>
            <person name="Ju F."/>
            <person name="Liu L."/>
            <person name="Boyd J.A."/>
            <person name="Deng Y."/>
            <person name="Parks D.H."/>
            <person name="Jiang X."/>
            <person name="Yin X."/>
            <person name="Woodcroft B.J."/>
            <person name="Tyson G.W."/>
            <person name="Hugenholtz P."/>
            <person name="Polz M.F."/>
            <person name="Zhang T."/>
        </authorList>
    </citation>
    <scope>NUCLEOTIDE SEQUENCE</scope>
    <source>
        <strain evidence="1">HKST-UBA10</strain>
    </source>
</reference>
<gene>
    <name evidence="1" type="ORF">KC660_04505</name>
</gene>
<dbReference type="Gene3D" id="3.90.70.10">
    <property type="entry name" value="Cysteine proteinases"/>
    <property type="match status" value="1"/>
</dbReference>
<feature type="non-terminal residue" evidence="1">
    <location>
        <position position="1"/>
    </location>
</feature>
<dbReference type="EMBL" id="JAGQLG010000188">
    <property type="protein sequence ID" value="MCA9382636.1"/>
    <property type="molecule type" value="Genomic_DNA"/>
</dbReference>
<organism evidence="1 2">
    <name type="scientific">Candidatus Dojkabacteria bacterium</name>
    <dbReference type="NCBI Taxonomy" id="2099670"/>
    <lineage>
        <taxon>Bacteria</taxon>
        <taxon>Candidatus Dojkabacteria</taxon>
    </lineage>
</organism>
<name>A0A955L4P6_9BACT</name>
<proteinExistence type="predicted"/>
<sequence length="162" mass="18926">GKGTWTFIGEMEFAKLGLRITNIEPIDYQILYKKGTIYLQEIFSKQTADYYIFQSNIESVIKYIPEYLKVVKHETRKASVKEIKEYIQEEALIGVELNSRILNDRDDLSLHFVLIYDFDDHGFFIHDPGLPPIKARHVLFDKFDKAFNFKGSNAAVVVFEEH</sequence>
<accession>A0A955L4P6</accession>
<comment type="caution">
    <text evidence="1">The sequence shown here is derived from an EMBL/GenBank/DDBJ whole genome shotgun (WGS) entry which is preliminary data.</text>
</comment>
<protein>
    <submittedName>
        <fullName evidence="1">Uncharacterized protein</fullName>
    </submittedName>
</protein>
<reference evidence="1" key="1">
    <citation type="submission" date="2020-04" db="EMBL/GenBank/DDBJ databases">
        <authorList>
            <person name="Zhang T."/>
        </authorList>
    </citation>
    <scope>NUCLEOTIDE SEQUENCE</scope>
    <source>
        <strain evidence="1">HKST-UBA10</strain>
    </source>
</reference>
<dbReference type="AlphaFoldDB" id="A0A955L4P6"/>
<evidence type="ECO:0000313" key="2">
    <source>
        <dbReference type="Proteomes" id="UP000782843"/>
    </source>
</evidence>
<dbReference type="Proteomes" id="UP000782843">
    <property type="component" value="Unassembled WGS sequence"/>
</dbReference>
<evidence type="ECO:0000313" key="1">
    <source>
        <dbReference type="EMBL" id="MCA9382636.1"/>
    </source>
</evidence>